<comment type="caution">
    <text evidence="1">The sequence shown here is derived from an EMBL/GenBank/DDBJ whole genome shotgun (WGS) entry which is preliminary data.</text>
</comment>
<dbReference type="AlphaFoldDB" id="A0A4C1WIU3"/>
<accession>A0A4C1WIU3</accession>
<dbReference type="EMBL" id="BGZK01000575">
    <property type="protein sequence ID" value="GBP51141.1"/>
    <property type="molecule type" value="Genomic_DNA"/>
</dbReference>
<gene>
    <name evidence="1" type="ORF">EVAR_33892_1</name>
</gene>
<sequence>MVGIELGISWFEATRSAAGLNKPRTGCAFQIRVGTRDQATHTWNAQSVRGFTGQCVRHETTEADYDDIQRSYKIEIDQFFWNETNNNAYAAKAGIKTNLPERHKTAPPLDTIKTAPPKVFRVFSSKKLFLINQEATENNNYGRNCAKLG</sequence>
<organism evidence="1 2">
    <name type="scientific">Eumeta variegata</name>
    <name type="common">Bagworm moth</name>
    <name type="synonym">Eumeta japonica</name>
    <dbReference type="NCBI Taxonomy" id="151549"/>
    <lineage>
        <taxon>Eukaryota</taxon>
        <taxon>Metazoa</taxon>
        <taxon>Ecdysozoa</taxon>
        <taxon>Arthropoda</taxon>
        <taxon>Hexapoda</taxon>
        <taxon>Insecta</taxon>
        <taxon>Pterygota</taxon>
        <taxon>Neoptera</taxon>
        <taxon>Endopterygota</taxon>
        <taxon>Lepidoptera</taxon>
        <taxon>Glossata</taxon>
        <taxon>Ditrysia</taxon>
        <taxon>Tineoidea</taxon>
        <taxon>Psychidae</taxon>
        <taxon>Oiketicinae</taxon>
        <taxon>Eumeta</taxon>
    </lineage>
</organism>
<dbReference type="Proteomes" id="UP000299102">
    <property type="component" value="Unassembled WGS sequence"/>
</dbReference>
<keyword evidence="2" id="KW-1185">Reference proteome</keyword>
<evidence type="ECO:0000313" key="2">
    <source>
        <dbReference type="Proteomes" id="UP000299102"/>
    </source>
</evidence>
<reference evidence="1 2" key="1">
    <citation type="journal article" date="2019" name="Commun. Biol.">
        <title>The bagworm genome reveals a unique fibroin gene that provides high tensile strength.</title>
        <authorList>
            <person name="Kono N."/>
            <person name="Nakamura H."/>
            <person name="Ohtoshi R."/>
            <person name="Tomita M."/>
            <person name="Numata K."/>
            <person name="Arakawa K."/>
        </authorList>
    </citation>
    <scope>NUCLEOTIDE SEQUENCE [LARGE SCALE GENOMIC DNA]</scope>
</reference>
<proteinExistence type="predicted"/>
<protein>
    <submittedName>
        <fullName evidence="1">Uncharacterized protein</fullName>
    </submittedName>
</protein>
<evidence type="ECO:0000313" key="1">
    <source>
        <dbReference type="EMBL" id="GBP51141.1"/>
    </source>
</evidence>
<name>A0A4C1WIU3_EUMVA</name>